<protein>
    <submittedName>
        <fullName evidence="1">Uncharacterized protein</fullName>
    </submittedName>
</protein>
<dbReference type="AlphaFoldDB" id="A0A562KCT2"/>
<accession>A0A562KCT2</accession>
<evidence type="ECO:0000313" key="1">
    <source>
        <dbReference type="EMBL" id="TWH93182.1"/>
    </source>
</evidence>
<dbReference type="Proteomes" id="UP000316624">
    <property type="component" value="Unassembled WGS sequence"/>
</dbReference>
<name>A0A562KCT2_SPHWJ</name>
<comment type="caution">
    <text evidence="1">The sequence shown here is derived from an EMBL/GenBank/DDBJ whole genome shotgun (WGS) entry which is preliminary data.</text>
</comment>
<organism evidence="1 2">
    <name type="scientific">Sphingobium wenxiniae (strain DSM 21828 / CGMCC 1.7748 / JZ-1)</name>
    <dbReference type="NCBI Taxonomy" id="595605"/>
    <lineage>
        <taxon>Bacteria</taxon>
        <taxon>Pseudomonadati</taxon>
        <taxon>Pseudomonadota</taxon>
        <taxon>Alphaproteobacteria</taxon>
        <taxon>Sphingomonadales</taxon>
        <taxon>Sphingomonadaceae</taxon>
        <taxon>Sphingobium</taxon>
    </lineage>
</organism>
<evidence type="ECO:0000313" key="2">
    <source>
        <dbReference type="Proteomes" id="UP000316624"/>
    </source>
</evidence>
<keyword evidence="2" id="KW-1185">Reference proteome</keyword>
<gene>
    <name evidence="1" type="ORF">IQ35_02089</name>
</gene>
<sequence length="113" mass="12557">MLLRLVATAVIERLHYFKIRTRIIGDTLELLLPSRGFLGRPDETSEYLAGHSDGGARELLNLIRAVPELQQAIILQLKENVPVWGGAKEYFKAGNQSPFEGQEINIDNGRASA</sequence>
<proteinExistence type="predicted"/>
<dbReference type="EMBL" id="VLKK01000007">
    <property type="protein sequence ID" value="TWH93182.1"/>
    <property type="molecule type" value="Genomic_DNA"/>
</dbReference>
<reference evidence="1 2" key="1">
    <citation type="journal article" date="2015" name="Stand. Genomic Sci.">
        <title>Genomic Encyclopedia of Bacterial and Archaeal Type Strains, Phase III: the genomes of soil and plant-associated and newly described type strains.</title>
        <authorList>
            <person name="Whitman W.B."/>
            <person name="Woyke T."/>
            <person name="Klenk H.P."/>
            <person name="Zhou Y."/>
            <person name="Lilburn T.G."/>
            <person name="Beck B.J."/>
            <person name="De Vos P."/>
            <person name="Vandamme P."/>
            <person name="Eisen J.A."/>
            <person name="Garrity G."/>
            <person name="Hugenholtz P."/>
            <person name="Kyrpides N.C."/>
        </authorList>
    </citation>
    <scope>NUCLEOTIDE SEQUENCE [LARGE SCALE GENOMIC DNA]</scope>
    <source>
        <strain evidence="1 2">CGMCC 1.7748</strain>
    </source>
</reference>